<gene>
    <name evidence="3" type="ORF">HZZ10_04440</name>
</gene>
<dbReference type="InterPro" id="IPR001387">
    <property type="entry name" value="Cro/C1-type_HTH"/>
</dbReference>
<proteinExistence type="predicted"/>
<dbReference type="EMBL" id="JACBYE010000007">
    <property type="protein sequence ID" value="NYS92776.1"/>
    <property type="molecule type" value="Genomic_DNA"/>
</dbReference>
<feature type="region of interest" description="Disordered" evidence="1">
    <location>
        <begin position="82"/>
        <end position="121"/>
    </location>
</feature>
<name>A0A853EQF0_9MICO</name>
<evidence type="ECO:0000313" key="4">
    <source>
        <dbReference type="Proteomes" id="UP000561011"/>
    </source>
</evidence>
<reference evidence="3 4" key="1">
    <citation type="submission" date="2020-07" db="EMBL/GenBank/DDBJ databases">
        <title>MOT database genomes.</title>
        <authorList>
            <person name="Joseph S."/>
            <person name="Aduse-Opoku J."/>
            <person name="Hashim A."/>
            <person name="Wade W."/>
            <person name="Curtis M."/>
        </authorList>
    </citation>
    <scope>NUCLEOTIDE SEQUENCE [LARGE SCALE GENOMIC DNA]</scope>
    <source>
        <strain evidence="3 4">DSM 100099</strain>
    </source>
</reference>
<feature type="domain" description="HTH cro/C1-type" evidence="2">
    <location>
        <begin position="13"/>
        <end position="80"/>
    </location>
</feature>
<feature type="compositionally biased region" description="Low complexity" evidence="1">
    <location>
        <begin position="97"/>
        <end position="107"/>
    </location>
</feature>
<sequence>MPSPDTHAPITWHLRTLMASAGMFQTTDLVEPLREAGVRLSREQVFRLVTKPPARLNMEILAALCTVLSCSPADLIEINPPVAATESTRTGTGGASTTGTTGPSIGSLRPIPARIHRPTSD</sequence>
<keyword evidence="4" id="KW-1185">Reference proteome</keyword>
<accession>A0A853EQF0</accession>
<evidence type="ECO:0000313" key="3">
    <source>
        <dbReference type="EMBL" id="NYS92776.1"/>
    </source>
</evidence>
<comment type="caution">
    <text evidence="3">The sequence shown here is derived from an EMBL/GenBank/DDBJ whole genome shotgun (WGS) entry which is preliminary data.</text>
</comment>
<dbReference type="AlphaFoldDB" id="A0A853EQF0"/>
<dbReference type="RefSeq" id="WP_179912570.1">
    <property type="nucleotide sequence ID" value="NZ_JACBYE010000007.1"/>
</dbReference>
<protein>
    <submittedName>
        <fullName evidence="3">Helix-turn-helix transcriptional regulator</fullName>
    </submittedName>
</protein>
<evidence type="ECO:0000256" key="1">
    <source>
        <dbReference type="SAM" id="MobiDB-lite"/>
    </source>
</evidence>
<organism evidence="3 4">
    <name type="scientific">Sanguibacter inulinus</name>
    <dbReference type="NCBI Taxonomy" id="60922"/>
    <lineage>
        <taxon>Bacteria</taxon>
        <taxon>Bacillati</taxon>
        <taxon>Actinomycetota</taxon>
        <taxon>Actinomycetes</taxon>
        <taxon>Micrococcales</taxon>
        <taxon>Sanguibacteraceae</taxon>
        <taxon>Sanguibacter</taxon>
    </lineage>
</organism>
<evidence type="ECO:0000259" key="2">
    <source>
        <dbReference type="Pfam" id="PF13443"/>
    </source>
</evidence>
<dbReference type="Pfam" id="PF13443">
    <property type="entry name" value="HTH_26"/>
    <property type="match status" value="1"/>
</dbReference>
<dbReference type="Proteomes" id="UP000561011">
    <property type="component" value="Unassembled WGS sequence"/>
</dbReference>